<dbReference type="InterPro" id="IPR009078">
    <property type="entry name" value="Ferritin-like_SF"/>
</dbReference>
<dbReference type="RefSeq" id="WP_057751632.1">
    <property type="nucleotide sequence ID" value="NZ_BJVH01000015.1"/>
</dbReference>
<gene>
    <name evidence="2" type="ORF">IV80_GL001779</name>
</gene>
<dbReference type="AlphaFoldDB" id="A0A0R2ILP2"/>
<feature type="domain" description="Ferritin/DPS" evidence="1">
    <location>
        <begin position="30"/>
        <end position="168"/>
    </location>
</feature>
<dbReference type="Gene3D" id="1.20.1260.10">
    <property type="match status" value="1"/>
</dbReference>
<dbReference type="Pfam" id="PF00210">
    <property type="entry name" value="Ferritin"/>
    <property type="match status" value="1"/>
</dbReference>
<dbReference type="STRING" id="319652.IV80_GL001779"/>
<evidence type="ECO:0000313" key="2">
    <source>
        <dbReference type="EMBL" id="KRN65936.1"/>
    </source>
</evidence>
<dbReference type="InterPro" id="IPR012347">
    <property type="entry name" value="Ferritin-like"/>
</dbReference>
<dbReference type="PATRIC" id="fig|319652.3.peg.1806"/>
<dbReference type="InterPro" id="IPR008331">
    <property type="entry name" value="Ferritin_DPS_dom"/>
</dbReference>
<reference evidence="2 3" key="1">
    <citation type="journal article" date="2015" name="Genome Announc.">
        <title>Expanding the biotechnology potential of lactobacilli through comparative genomics of 213 strains and associated genera.</title>
        <authorList>
            <person name="Sun Z."/>
            <person name="Harris H.M."/>
            <person name="McCann A."/>
            <person name="Guo C."/>
            <person name="Argimon S."/>
            <person name="Zhang W."/>
            <person name="Yang X."/>
            <person name="Jeffery I.B."/>
            <person name="Cooney J.C."/>
            <person name="Kagawa T.F."/>
            <person name="Liu W."/>
            <person name="Song Y."/>
            <person name="Salvetti E."/>
            <person name="Wrobel A."/>
            <person name="Rasinkangas P."/>
            <person name="Parkhill J."/>
            <person name="Rea M.C."/>
            <person name="O'Sullivan O."/>
            <person name="Ritari J."/>
            <person name="Douillard F.P."/>
            <person name="Paul Ross R."/>
            <person name="Yang R."/>
            <person name="Briner A.E."/>
            <person name="Felis G.E."/>
            <person name="de Vos W.M."/>
            <person name="Barrangou R."/>
            <person name="Klaenhammer T.R."/>
            <person name="Caufield P.W."/>
            <person name="Cui Y."/>
            <person name="Zhang H."/>
            <person name="O'Toole P.W."/>
        </authorList>
    </citation>
    <scope>NUCLEOTIDE SEQUENCE [LARGE SCALE GENOMIC DNA]</scope>
    <source>
        <strain evidence="2 3">DSM 17757</strain>
    </source>
</reference>
<name>A0A0R2ILP2_9LACO</name>
<organism evidence="2 3">
    <name type="scientific">Pediococcus cellicola</name>
    <dbReference type="NCBI Taxonomy" id="319652"/>
    <lineage>
        <taxon>Bacteria</taxon>
        <taxon>Bacillati</taxon>
        <taxon>Bacillota</taxon>
        <taxon>Bacilli</taxon>
        <taxon>Lactobacillales</taxon>
        <taxon>Lactobacillaceae</taxon>
        <taxon>Pediococcus</taxon>
    </lineage>
</organism>
<dbReference type="EMBL" id="JQBR01000007">
    <property type="protein sequence ID" value="KRN65936.1"/>
    <property type="molecule type" value="Genomic_DNA"/>
</dbReference>
<dbReference type="Proteomes" id="UP000051568">
    <property type="component" value="Unassembled WGS sequence"/>
</dbReference>
<accession>A0A0R2ILP2</accession>
<keyword evidence="3" id="KW-1185">Reference proteome</keyword>
<proteinExistence type="predicted"/>
<dbReference type="GO" id="GO:0008199">
    <property type="term" value="F:ferric iron binding"/>
    <property type="evidence" value="ECO:0007669"/>
    <property type="project" value="InterPro"/>
</dbReference>
<dbReference type="SUPFAM" id="SSF47240">
    <property type="entry name" value="Ferritin-like"/>
    <property type="match status" value="1"/>
</dbReference>
<sequence>MSQTPEELFAAEQKQSEIDHHVPTAGAMVNHIVSNFTVLDAKLHQVSWYVKGLSAPALRQVYGDLIQQNRAHYDEVGELLLDEDEKPASTTDEYSEYSMIGENGKNKYFSANEMVSETVQDYVTQNLFVDRAIKLAENEDRPALKQYMERLRGDDNRAIRLLQGLIGKEAGEGLEEEE</sequence>
<evidence type="ECO:0000313" key="3">
    <source>
        <dbReference type="Proteomes" id="UP000051568"/>
    </source>
</evidence>
<comment type="caution">
    <text evidence="2">The sequence shown here is derived from an EMBL/GenBank/DDBJ whole genome shotgun (WGS) entry which is preliminary data.</text>
</comment>
<dbReference type="OrthoDB" id="9797023at2"/>
<evidence type="ECO:0000259" key="1">
    <source>
        <dbReference type="Pfam" id="PF00210"/>
    </source>
</evidence>
<protein>
    <submittedName>
        <fullName evidence="2">Stress induced DNA binding protein</fullName>
    </submittedName>
</protein>